<dbReference type="InterPro" id="IPR041097">
    <property type="entry name" value="PKHD_C"/>
</dbReference>
<proteinExistence type="inferred from homology"/>
<comment type="caution">
    <text evidence="9">The sequence shown here is derived from an EMBL/GenBank/DDBJ whole genome shotgun (WGS) entry which is preliminary data.</text>
</comment>
<dbReference type="PANTHER" id="PTHR41536:SF1">
    <property type="entry name" value="PKHD-TYPE HYDROXYLASE YBIX"/>
    <property type="match status" value="1"/>
</dbReference>
<dbReference type="InterPro" id="IPR044862">
    <property type="entry name" value="Pro_4_hyd_alph_FE2OG_OXY"/>
</dbReference>
<dbReference type="InterPro" id="IPR005123">
    <property type="entry name" value="Oxoglu/Fe-dep_dioxygenase_dom"/>
</dbReference>
<dbReference type="PANTHER" id="PTHR41536">
    <property type="entry name" value="PKHD-TYPE HYDROXYLASE YBIX"/>
    <property type="match status" value="1"/>
</dbReference>
<dbReference type="Pfam" id="PF18331">
    <property type="entry name" value="PKHD_C"/>
    <property type="match status" value="1"/>
</dbReference>
<dbReference type="Gene3D" id="2.60.120.620">
    <property type="entry name" value="q2cbj1_9rhob like domain"/>
    <property type="match status" value="1"/>
</dbReference>
<evidence type="ECO:0000259" key="8">
    <source>
        <dbReference type="PROSITE" id="PS51471"/>
    </source>
</evidence>
<dbReference type="AlphaFoldDB" id="A0A839ZX09"/>
<dbReference type="NCBIfam" id="NF003973">
    <property type="entry name" value="PRK05467.1-2"/>
    <property type="match status" value="1"/>
</dbReference>
<dbReference type="GO" id="GO:0016706">
    <property type="term" value="F:2-oxoglutarate-dependent dioxygenase activity"/>
    <property type="evidence" value="ECO:0007669"/>
    <property type="project" value="UniProtKB-UniRule"/>
</dbReference>
<sequence>MMLHIPEVLTKAQVAELRAAIDAADWIDGNATSGTQSALAKRNEQLPEGSAAARFAGGKILDALSHSPLFVTAALPQTVFPPLFNRYGGGQTFATHIDNSIRQSRDGSVRIRSDLSATLFLTEPEDYDGGELLVEDTYGVHEVKLPAGDLILYPASSLHQVTPVTRGARTSSFFWIQSMIRDDARRALLFQMDIAIQQLSLKVGAGAPELVSLTGTYHNLLRMWAEV</sequence>
<comment type="cofactor">
    <cofactor evidence="7">
        <name>Fe(2+)</name>
        <dbReference type="ChEBI" id="CHEBI:29033"/>
    </cofactor>
    <text evidence="7">Binds 1 Fe(2+) ion per subunit.</text>
</comment>
<evidence type="ECO:0000256" key="2">
    <source>
        <dbReference type="ARBA" id="ARBA00022723"/>
    </source>
</evidence>
<dbReference type="GO" id="GO:0031418">
    <property type="term" value="F:L-ascorbic acid binding"/>
    <property type="evidence" value="ECO:0007669"/>
    <property type="project" value="UniProtKB-KW"/>
</dbReference>
<dbReference type="InterPro" id="IPR023550">
    <property type="entry name" value="PKHD_hydroxylase"/>
</dbReference>
<dbReference type="RefSeq" id="WP_183771312.1">
    <property type="nucleotide sequence ID" value="NZ_JACIDK010000002.1"/>
</dbReference>
<evidence type="ECO:0000256" key="4">
    <source>
        <dbReference type="ARBA" id="ARBA00022964"/>
    </source>
</evidence>
<keyword evidence="3 7" id="KW-0847">Vitamin C</keyword>
<accession>A0A839ZX09</accession>
<feature type="binding site" evidence="7">
    <location>
        <position position="169"/>
    </location>
    <ligand>
        <name>2-oxoglutarate</name>
        <dbReference type="ChEBI" id="CHEBI:16810"/>
    </ligand>
</feature>
<dbReference type="GO" id="GO:0006879">
    <property type="term" value="P:intracellular iron ion homeostasis"/>
    <property type="evidence" value="ECO:0007669"/>
    <property type="project" value="TreeGrafter"/>
</dbReference>
<gene>
    <name evidence="9" type="ORF">GGQ61_001583</name>
</gene>
<feature type="binding site" evidence="7">
    <location>
        <position position="96"/>
    </location>
    <ligand>
        <name>Fe cation</name>
        <dbReference type="ChEBI" id="CHEBI:24875"/>
    </ligand>
</feature>
<dbReference type="Gene3D" id="4.10.860.20">
    <property type="entry name" value="Rabenosyn, Rab binding domain"/>
    <property type="match status" value="1"/>
</dbReference>
<dbReference type="Proteomes" id="UP000530564">
    <property type="component" value="Unassembled WGS sequence"/>
</dbReference>
<dbReference type="HAMAP" id="MF_00657">
    <property type="entry name" value="Hydroxyl_YbiX"/>
    <property type="match status" value="1"/>
</dbReference>
<keyword evidence="10" id="KW-1185">Reference proteome</keyword>
<feature type="binding site" evidence="7">
    <location>
        <position position="98"/>
    </location>
    <ligand>
        <name>Fe cation</name>
        <dbReference type="ChEBI" id="CHEBI:24875"/>
    </ligand>
</feature>
<dbReference type="PROSITE" id="PS51471">
    <property type="entry name" value="FE2OG_OXY"/>
    <property type="match status" value="1"/>
</dbReference>
<dbReference type="GO" id="GO:0005506">
    <property type="term" value="F:iron ion binding"/>
    <property type="evidence" value="ECO:0007669"/>
    <property type="project" value="UniProtKB-UniRule"/>
</dbReference>
<dbReference type="EMBL" id="JACIDK010000002">
    <property type="protein sequence ID" value="MBB3890866.1"/>
    <property type="molecule type" value="Genomic_DNA"/>
</dbReference>
<dbReference type="SMART" id="SM00702">
    <property type="entry name" value="P4Hc"/>
    <property type="match status" value="1"/>
</dbReference>
<keyword evidence="4 7" id="KW-0223">Dioxygenase</keyword>
<dbReference type="GO" id="GO:0006974">
    <property type="term" value="P:DNA damage response"/>
    <property type="evidence" value="ECO:0007669"/>
    <property type="project" value="TreeGrafter"/>
</dbReference>
<evidence type="ECO:0000256" key="5">
    <source>
        <dbReference type="ARBA" id="ARBA00023002"/>
    </source>
</evidence>
<dbReference type="NCBIfam" id="NF003975">
    <property type="entry name" value="PRK05467.1-4"/>
    <property type="match status" value="1"/>
</dbReference>
<name>A0A839ZX09_9CAUL</name>
<feature type="domain" description="Fe2OG dioxygenase" evidence="8">
    <location>
        <begin position="78"/>
        <end position="178"/>
    </location>
</feature>
<dbReference type="NCBIfam" id="NF003974">
    <property type="entry name" value="PRK05467.1-3"/>
    <property type="match status" value="1"/>
</dbReference>
<evidence type="ECO:0000256" key="7">
    <source>
        <dbReference type="HAMAP-Rule" id="MF_00657"/>
    </source>
</evidence>
<evidence type="ECO:0000313" key="9">
    <source>
        <dbReference type="EMBL" id="MBB3890866.1"/>
    </source>
</evidence>
<keyword evidence="6 7" id="KW-0408">Iron</keyword>
<dbReference type="EC" id="1.14.11.-" evidence="9"/>
<feature type="binding site" evidence="7">
    <location>
        <position position="159"/>
    </location>
    <ligand>
        <name>Fe cation</name>
        <dbReference type="ChEBI" id="CHEBI:24875"/>
    </ligand>
</feature>
<evidence type="ECO:0000256" key="1">
    <source>
        <dbReference type="ARBA" id="ARBA00001961"/>
    </source>
</evidence>
<protein>
    <submittedName>
        <fullName evidence="9">PKHD-type hydroxylase</fullName>
        <ecNumber evidence="9">1.14.11.-</ecNumber>
    </submittedName>
</protein>
<keyword evidence="5 7" id="KW-0560">Oxidoreductase</keyword>
<organism evidence="9 10">
    <name type="scientific">Phenylobacterium haematophilum</name>
    <dbReference type="NCBI Taxonomy" id="98513"/>
    <lineage>
        <taxon>Bacteria</taxon>
        <taxon>Pseudomonadati</taxon>
        <taxon>Pseudomonadota</taxon>
        <taxon>Alphaproteobacteria</taxon>
        <taxon>Caulobacterales</taxon>
        <taxon>Caulobacteraceae</taxon>
        <taxon>Phenylobacterium</taxon>
    </lineage>
</organism>
<evidence type="ECO:0000256" key="3">
    <source>
        <dbReference type="ARBA" id="ARBA00022896"/>
    </source>
</evidence>
<reference evidence="9 10" key="1">
    <citation type="submission" date="2020-08" db="EMBL/GenBank/DDBJ databases">
        <title>Genomic Encyclopedia of Type Strains, Phase IV (KMG-IV): sequencing the most valuable type-strain genomes for metagenomic binning, comparative biology and taxonomic classification.</title>
        <authorList>
            <person name="Goeker M."/>
        </authorList>
    </citation>
    <scope>NUCLEOTIDE SEQUENCE [LARGE SCALE GENOMIC DNA]</scope>
    <source>
        <strain evidence="9 10">DSM 21793</strain>
    </source>
</reference>
<evidence type="ECO:0000313" key="10">
    <source>
        <dbReference type="Proteomes" id="UP000530564"/>
    </source>
</evidence>
<dbReference type="InterPro" id="IPR006620">
    <property type="entry name" value="Pro_4_hyd_alph"/>
</dbReference>
<dbReference type="Pfam" id="PF13640">
    <property type="entry name" value="2OG-FeII_Oxy_3"/>
    <property type="match status" value="1"/>
</dbReference>
<keyword evidence="2 7" id="KW-0479">Metal-binding</keyword>
<evidence type="ECO:0000256" key="6">
    <source>
        <dbReference type="ARBA" id="ARBA00023004"/>
    </source>
</evidence>
<comment type="cofactor">
    <cofactor evidence="1 7">
        <name>L-ascorbate</name>
        <dbReference type="ChEBI" id="CHEBI:38290"/>
    </cofactor>
</comment>